<keyword evidence="2" id="KW-1185">Reference proteome</keyword>
<dbReference type="AlphaFoldDB" id="A0A518KAP4"/>
<proteinExistence type="predicted"/>
<accession>A0A518KAP4</accession>
<dbReference type="KEGG" id="bmei:Spa11_30710"/>
<evidence type="ECO:0000313" key="1">
    <source>
        <dbReference type="EMBL" id="QDV74862.1"/>
    </source>
</evidence>
<evidence type="ECO:0000313" key="2">
    <source>
        <dbReference type="Proteomes" id="UP000316426"/>
    </source>
</evidence>
<gene>
    <name evidence="1" type="ORF">Spa11_30710</name>
</gene>
<dbReference type="EMBL" id="CP036349">
    <property type="protein sequence ID" value="QDV74862.1"/>
    <property type="molecule type" value="Genomic_DNA"/>
</dbReference>
<reference evidence="1 2" key="1">
    <citation type="submission" date="2019-02" db="EMBL/GenBank/DDBJ databases">
        <title>Deep-cultivation of Planctomycetes and their phenomic and genomic characterization uncovers novel biology.</title>
        <authorList>
            <person name="Wiegand S."/>
            <person name="Jogler M."/>
            <person name="Boedeker C."/>
            <person name="Pinto D."/>
            <person name="Vollmers J."/>
            <person name="Rivas-Marin E."/>
            <person name="Kohn T."/>
            <person name="Peeters S.H."/>
            <person name="Heuer A."/>
            <person name="Rast P."/>
            <person name="Oberbeckmann S."/>
            <person name="Bunk B."/>
            <person name="Jeske O."/>
            <person name="Meyerdierks A."/>
            <person name="Storesund J.E."/>
            <person name="Kallscheuer N."/>
            <person name="Luecker S."/>
            <person name="Lage O.M."/>
            <person name="Pohl T."/>
            <person name="Merkel B.J."/>
            <person name="Hornburger P."/>
            <person name="Mueller R.-W."/>
            <person name="Bruemmer F."/>
            <person name="Labrenz M."/>
            <person name="Spormann A.M."/>
            <person name="Op den Camp H."/>
            <person name="Overmann J."/>
            <person name="Amann R."/>
            <person name="Jetten M.S.M."/>
            <person name="Mascher T."/>
            <person name="Medema M.H."/>
            <person name="Devos D.P."/>
            <person name="Kaster A.-K."/>
            <person name="Ovreas L."/>
            <person name="Rohde M."/>
            <person name="Galperin M.Y."/>
            <person name="Jogler C."/>
        </authorList>
    </citation>
    <scope>NUCLEOTIDE SEQUENCE [LARGE SCALE GENOMIC DNA]</scope>
    <source>
        <strain evidence="1 2">Spa11</strain>
    </source>
</reference>
<dbReference type="RefSeq" id="WP_145113640.1">
    <property type="nucleotide sequence ID" value="NZ_CP036349.1"/>
</dbReference>
<protein>
    <submittedName>
        <fullName evidence="1">Uncharacterized protein</fullName>
    </submittedName>
</protein>
<sequence>MSARRAVSLGVGISAIGLTLLAFALRPKSVESPNTKRDAPARMKLGQVIEDIDSLTLIKFDFVFDGGSLIFGFSSRSANELEGAPKSDVFVFLPSPRSLYLNQETSNPNLTQPVYTYPPKMLEQAAIVSDDDPDYESFVRLIRNAGTRNPTEETPSEEWQEALEIVKAAVVDGKEPRWGGNAFAGYRDLSVESLDVK</sequence>
<name>A0A518KAP4_9BACT</name>
<dbReference type="Proteomes" id="UP000316426">
    <property type="component" value="Chromosome"/>
</dbReference>
<organism evidence="1 2">
    <name type="scientific">Botrimarina mediterranea</name>
    <dbReference type="NCBI Taxonomy" id="2528022"/>
    <lineage>
        <taxon>Bacteria</taxon>
        <taxon>Pseudomonadati</taxon>
        <taxon>Planctomycetota</taxon>
        <taxon>Planctomycetia</taxon>
        <taxon>Pirellulales</taxon>
        <taxon>Lacipirellulaceae</taxon>
        <taxon>Botrimarina</taxon>
    </lineage>
</organism>